<evidence type="ECO:0000313" key="3">
    <source>
        <dbReference type="Proteomes" id="UP000230423"/>
    </source>
</evidence>
<dbReference type="GO" id="GO:0005525">
    <property type="term" value="F:GTP binding"/>
    <property type="evidence" value="ECO:0007669"/>
    <property type="project" value="InterPro"/>
</dbReference>
<dbReference type="Proteomes" id="UP000230423">
    <property type="component" value="Unassembled WGS sequence"/>
</dbReference>
<name>A0A2G9V0G2_TELCI</name>
<dbReference type="PANTHER" id="PTHR43127">
    <property type="entry name" value="DEVELOPMENTALLY-REGULATED GTP-BINDING PROTEIN 2"/>
    <property type="match status" value="1"/>
</dbReference>
<evidence type="ECO:0000256" key="1">
    <source>
        <dbReference type="SAM" id="MobiDB-lite"/>
    </source>
</evidence>
<dbReference type="GO" id="GO:0003924">
    <property type="term" value="F:GTPase activity"/>
    <property type="evidence" value="ECO:0007669"/>
    <property type="project" value="InterPro"/>
</dbReference>
<dbReference type="Gene3D" id="6.10.140.1070">
    <property type="match status" value="1"/>
</dbReference>
<dbReference type="EMBL" id="KZ345160">
    <property type="protein sequence ID" value="PIO75250.1"/>
    <property type="molecule type" value="Genomic_DNA"/>
</dbReference>
<proteinExistence type="predicted"/>
<dbReference type="InterPro" id="IPR045001">
    <property type="entry name" value="DRG"/>
</dbReference>
<feature type="region of interest" description="Disordered" evidence="1">
    <location>
        <begin position="117"/>
        <end position="139"/>
    </location>
</feature>
<protein>
    <submittedName>
        <fullName evidence="2">Uncharacterized protein</fullName>
    </submittedName>
</protein>
<evidence type="ECO:0000313" key="2">
    <source>
        <dbReference type="EMBL" id="PIO75250.1"/>
    </source>
</evidence>
<feature type="compositionally biased region" description="Polar residues" evidence="1">
    <location>
        <begin position="121"/>
        <end position="131"/>
    </location>
</feature>
<organism evidence="2 3">
    <name type="scientific">Teladorsagia circumcincta</name>
    <name type="common">Brown stomach worm</name>
    <name type="synonym">Ostertagia circumcincta</name>
    <dbReference type="NCBI Taxonomy" id="45464"/>
    <lineage>
        <taxon>Eukaryota</taxon>
        <taxon>Metazoa</taxon>
        <taxon>Ecdysozoa</taxon>
        <taxon>Nematoda</taxon>
        <taxon>Chromadorea</taxon>
        <taxon>Rhabditida</taxon>
        <taxon>Rhabditina</taxon>
        <taxon>Rhabditomorpha</taxon>
        <taxon>Strongyloidea</taxon>
        <taxon>Trichostrongylidae</taxon>
        <taxon>Teladorsagia</taxon>
    </lineage>
</organism>
<dbReference type="OrthoDB" id="603at2759"/>
<accession>A0A2G9V0G2</accession>
<reference evidence="2 3" key="1">
    <citation type="submission" date="2015-09" db="EMBL/GenBank/DDBJ databases">
        <title>Draft genome of the parasitic nematode Teladorsagia circumcincta isolate WARC Sus (inbred).</title>
        <authorList>
            <person name="Mitreva M."/>
        </authorList>
    </citation>
    <scope>NUCLEOTIDE SEQUENCE [LARGE SCALE GENOMIC DNA]</scope>
    <source>
        <strain evidence="2 3">S</strain>
    </source>
</reference>
<sequence>MHDIFDVVARIHVKWVRVVARTCSLILMVLDVMKPLKHKQLLEYELEGFGIRLNKQPPNIGFKKKDKGGINLTQLISLAELGSLEEEHFCFDVPTKALMNQMGETVLRITSKGHAADGVASTKSQRNTSANAAGLRKKV</sequence>
<keyword evidence="3" id="KW-1185">Reference proteome</keyword>
<dbReference type="AlphaFoldDB" id="A0A2G9V0G2"/>
<gene>
    <name evidence="2" type="ORF">TELCIR_02714</name>
</gene>